<evidence type="ECO:0000313" key="2">
    <source>
        <dbReference type="Proteomes" id="UP000235589"/>
    </source>
</evidence>
<dbReference type="InterPro" id="IPR022385">
    <property type="entry name" value="Rhs_assc_core"/>
</dbReference>
<dbReference type="AlphaFoldDB" id="A0A2K9P4P5"/>
<dbReference type="NCBIfam" id="TIGR03696">
    <property type="entry name" value="Rhs_assc_core"/>
    <property type="match status" value="1"/>
</dbReference>
<reference evidence="1 2" key="1">
    <citation type="submission" date="2017-04" db="EMBL/GenBank/DDBJ databases">
        <title>Monoglobus pectinilyticus 14 draft genome.</title>
        <authorList>
            <person name="Kim C."/>
            <person name="Rosendale D.I."/>
            <person name="Kelly W.J."/>
            <person name="Tannock G.W."/>
            <person name="Patchett M.L."/>
            <person name="Jordens J.Z."/>
        </authorList>
    </citation>
    <scope>NUCLEOTIDE SEQUENCE [LARGE SCALE GENOMIC DNA]</scope>
    <source>
        <strain evidence="1 2">14</strain>
    </source>
</reference>
<dbReference type="PANTHER" id="PTHR32305">
    <property type="match status" value="1"/>
</dbReference>
<keyword evidence="2" id="KW-1185">Reference proteome</keyword>
<dbReference type="PANTHER" id="PTHR32305:SF15">
    <property type="entry name" value="PROTEIN RHSA-RELATED"/>
    <property type="match status" value="1"/>
</dbReference>
<dbReference type="KEGG" id="mpec:B9O19_02058"/>
<name>A0A2K9P4P5_9FIRM</name>
<dbReference type="Gene3D" id="2.180.10.10">
    <property type="entry name" value="RHS repeat-associated core"/>
    <property type="match status" value="1"/>
</dbReference>
<sequence>MYDTRGNRSKIKEGNSYWKNYTYDANNRITRTTQQADDSNDIYENYTYDANGNCLTMRRSYYSDDGDNSEETGYDEFKYGYDAYNRQISYYNYEVDYVGDYEDETTATYTYDAIGRRASKKVDGATTMHRWDGSSIVGDSGTGAATYYRGINIIAQNKNNAVNYYVYDGHGNTVTLTDANGATVSKCDYSAYGNRTSIKSYINTPFKYCGEYQDNESGMVYLRNRYYKINEGRFTQEDPAKDGLNWYAYCGNNPVNFVDPSGLVNVEDEDPIHDYCSNQGQVVGQERININSAIHAYQDGVLSYEDMLKNVVLNGGTIKEEKKLDAIQVEETKNGFAVTAYIRYSGNLSNVSYEGKTYSEYATEGIENYWSGTIYGITVTTNVVTTDDGIHKRKDMKIDNGSYKDSSTSQGTNNIFPNGVSWVLWQNNSENINPNTDLFKIVAAHEFGHLFFNINDNCRDARHKNVPESKSIHAYSVMTRTNMIGLSSSTLDLAFMIKNYKISNFSQGIFCADYTNILDRYSQGWYYKRFYED</sequence>
<gene>
    <name evidence="1" type="ORF">B9O19_02058</name>
</gene>
<protein>
    <submittedName>
        <fullName evidence="1">YD repeat protein</fullName>
    </submittedName>
</protein>
<dbReference type="Proteomes" id="UP000235589">
    <property type="component" value="Chromosome"/>
</dbReference>
<proteinExistence type="predicted"/>
<organism evidence="1 2">
    <name type="scientific">Monoglobus pectinilyticus</name>
    <dbReference type="NCBI Taxonomy" id="1981510"/>
    <lineage>
        <taxon>Bacteria</taxon>
        <taxon>Bacillati</taxon>
        <taxon>Bacillota</taxon>
        <taxon>Clostridia</taxon>
        <taxon>Monoglobales</taxon>
        <taxon>Monoglobaceae</taxon>
        <taxon>Monoglobus</taxon>
    </lineage>
</organism>
<dbReference type="InterPro" id="IPR050708">
    <property type="entry name" value="T6SS_VgrG/RHS"/>
</dbReference>
<evidence type="ECO:0000313" key="1">
    <source>
        <dbReference type="EMBL" id="AUO20200.1"/>
    </source>
</evidence>
<accession>A0A2K9P4P5</accession>
<dbReference type="EMBL" id="CP020991">
    <property type="protein sequence ID" value="AUO20200.1"/>
    <property type="molecule type" value="Genomic_DNA"/>
</dbReference>